<proteinExistence type="predicted"/>
<dbReference type="SUPFAM" id="SSF140931">
    <property type="entry name" value="Fic-like"/>
    <property type="match status" value="1"/>
</dbReference>
<protein>
    <submittedName>
        <fullName evidence="1">HTH domain-containing protein</fullName>
    </submittedName>
</protein>
<dbReference type="Gene3D" id="1.10.10.10">
    <property type="entry name" value="Winged helix-like DNA-binding domain superfamily/Winged helix DNA-binding domain"/>
    <property type="match status" value="1"/>
</dbReference>
<dbReference type="SUPFAM" id="SSF46785">
    <property type="entry name" value="Winged helix' DNA-binding domain"/>
    <property type="match status" value="1"/>
</dbReference>
<evidence type="ECO:0000313" key="2">
    <source>
        <dbReference type="Proteomes" id="UP000267469"/>
    </source>
</evidence>
<dbReference type="InterPro" id="IPR036597">
    <property type="entry name" value="Fido-like_dom_sf"/>
</dbReference>
<sequence length="160" mass="19015">MSYPLFTLITLYLVDKEILKKPILYLSDFFERNKNLYYDNLTRVRTHNDIKQWLKFFLVGVIETAQSGVKTFDDILKLKQQAELDIQTLGSRAKNAHKVLQYLFKHPLIEVNKIHEILDVSKRTAYNLINDLETLNILKEITGSKRDKLYVFDRYLKLFE</sequence>
<keyword evidence="2" id="KW-1185">Reference proteome</keyword>
<name>A0A3N0DYC0_SINP1</name>
<dbReference type="AlphaFoldDB" id="A0A3N0DYC0"/>
<evidence type="ECO:0000313" key="1">
    <source>
        <dbReference type="EMBL" id="RNL80609.1"/>
    </source>
</evidence>
<accession>A0A3N0DYC0</accession>
<gene>
    <name evidence="1" type="ORF">ED312_19150</name>
</gene>
<dbReference type="Proteomes" id="UP000267469">
    <property type="component" value="Unassembled WGS sequence"/>
</dbReference>
<comment type="caution">
    <text evidence="1">The sequence shown here is derived from an EMBL/GenBank/DDBJ whole genome shotgun (WGS) entry which is preliminary data.</text>
</comment>
<reference evidence="1 2" key="1">
    <citation type="submission" date="2018-10" db="EMBL/GenBank/DDBJ databases">
        <title>Sinomicrobium pectinilyticum sp. nov., a pectinase-producing bacterium isolated from alkaline and saline soil, and emended description of the genus Sinomicrobium.</title>
        <authorList>
            <person name="Cheng B."/>
            <person name="Li C."/>
            <person name="Lai Q."/>
            <person name="Du M."/>
            <person name="Shao Z."/>
            <person name="Xu P."/>
            <person name="Yang C."/>
        </authorList>
    </citation>
    <scope>NUCLEOTIDE SEQUENCE [LARGE SCALE GENOMIC DNA]</scope>
    <source>
        <strain evidence="1 2">5DNS001</strain>
    </source>
</reference>
<dbReference type="InterPro" id="IPR036388">
    <property type="entry name" value="WH-like_DNA-bd_sf"/>
</dbReference>
<dbReference type="EMBL" id="RJTM01000129">
    <property type="protein sequence ID" value="RNL80609.1"/>
    <property type="molecule type" value="Genomic_DNA"/>
</dbReference>
<dbReference type="InterPro" id="IPR036390">
    <property type="entry name" value="WH_DNA-bd_sf"/>
</dbReference>
<organism evidence="1 2">
    <name type="scientific">Sinomicrobium pectinilyticum</name>
    <dbReference type="NCBI Taxonomy" id="1084421"/>
    <lineage>
        <taxon>Bacteria</taxon>
        <taxon>Pseudomonadati</taxon>
        <taxon>Bacteroidota</taxon>
        <taxon>Flavobacteriia</taxon>
        <taxon>Flavobacteriales</taxon>
        <taxon>Flavobacteriaceae</taxon>
        <taxon>Sinomicrobium</taxon>
    </lineage>
</organism>
<dbReference type="OrthoDB" id="9814400at2"/>